<dbReference type="EMBL" id="JAHSPR010000017">
    <property type="protein sequence ID" value="MBV4398373.1"/>
    <property type="molecule type" value="Genomic_DNA"/>
</dbReference>
<evidence type="ECO:0000313" key="2">
    <source>
        <dbReference type="Proteomes" id="UP000722165"/>
    </source>
</evidence>
<dbReference type="NCBIfam" id="NF041544">
    <property type="entry name" value="ParC"/>
    <property type="match status" value="1"/>
</dbReference>
<protein>
    <submittedName>
        <fullName evidence="1">Partition protein</fullName>
    </submittedName>
</protein>
<dbReference type="Proteomes" id="UP000722165">
    <property type="component" value="Unassembled WGS sequence"/>
</dbReference>
<organism evidence="1 2">
    <name type="scientific">Advenella alkanexedens</name>
    <dbReference type="NCBI Taxonomy" id="1481665"/>
    <lineage>
        <taxon>Bacteria</taxon>
        <taxon>Pseudomonadati</taxon>
        <taxon>Pseudomonadota</taxon>
        <taxon>Betaproteobacteria</taxon>
        <taxon>Burkholderiales</taxon>
        <taxon>Alcaligenaceae</taxon>
    </lineage>
</organism>
<accession>A0ABS6NRZ5</accession>
<proteinExistence type="predicted"/>
<gene>
    <name evidence="1" type="ORF">KU392_14090</name>
</gene>
<comment type="caution">
    <text evidence="1">The sequence shown here is derived from an EMBL/GenBank/DDBJ whole genome shotgun (WGS) entry which is preliminary data.</text>
</comment>
<sequence>MIMDMNSVGVVGPAGFKELLAANSVQDTVIRCQDEGLVIALKVGGKDFVLGLSRGGVRYFRSFDAAASTLIQNGICRFESDLTGFHPRMFAKNKKGGDLLDGTGETL</sequence>
<reference evidence="1 2" key="1">
    <citation type="submission" date="2021-06" db="EMBL/GenBank/DDBJ databases">
        <authorList>
            <person name="Lu T."/>
            <person name="Wang Q."/>
            <person name="Han X."/>
        </authorList>
    </citation>
    <scope>NUCLEOTIDE SEQUENCE [LARGE SCALE GENOMIC DNA]</scope>
    <source>
        <strain evidence="1 2">LAM0050</strain>
    </source>
</reference>
<evidence type="ECO:0000313" key="1">
    <source>
        <dbReference type="EMBL" id="MBV4398373.1"/>
    </source>
</evidence>
<name>A0ABS6NRZ5_9BURK</name>
<dbReference type="RefSeq" id="WP_217735594.1">
    <property type="nucleotide sequence ID" value="NZ_JAHSPR010000017.1"/>
</dbReference>
<dbReference type="InterPro" id="IPR048082">
    <property type="entry name" value="ParC-like"/>
</dbReference>
<keyword evidence="2" id="KW-1185">Reference proteome</keyword>